<proteinExistence type="predicted"/>
<comment type="caution">
    <text evidence="1">The sequence shown here is derived from an EMBL/GenBank/DDBJ whole genome shotgun (WGS) entry which is preliminary data.</text>
</comment>
<dbReference type="InterPro" id="IPR006311">
    <property type="entry name" value="TAT_signal"/>
</dbReference>
<protein>
    <recommendedName>
        <fullName evidence="3">DUF1501 domain-containing protein</fullName>
    </recommendedName>
</protein>
<dbReference type="PROSITE" id="PS51318">
    <property type="entry name" value="TAT"/>
    <property type="match status" value="1"/>
</dbReference>
<dbReference type="Proteomes" id="UP000616201">
    <property type="component" value="Unassembled WGS sequence"/>
</dbReference>
<keyword evidence="2" id="KW-1185">Reference proteome</keyword>
<accession>A0A928YQI3</accession>
<gene>
    <name evidence="1" type="ORF">C4F49_07935</name>
</gene>
<evidence type="ECO:0008006" key="3">
    <source>
        <dbReference type="Google" id="ProtNLM"/>
    </source>
</evidence>
<dbReference type="PANTHER" id="PTHR43737">
    <property type="entry name" value="BLL7424 PROTEIN"/>
    <property type="match status" value="1"/>
</dbReference>
<evidence type="ECO:0000313" key="2">
    <source>
        <dbReference type="Proteomes" id="UP000616201"/>
    </source>
</evidence>
<dbReference type="RefSeq" id="WP_196935534.1">
    <property type="nucleotide sequence ID" value="NZ_MU158698.1"/>
</dbReference>
<dbReference type="AlphaFoldDB" id="A0A928YQI3"/>
<dbReference type="PANTHER" id="PTHR43737:SF1">
    <property type="entry name" value="DUF1501 DOMAIN-CONTAINING PROTEIN"/>
    <property type="match status" value="1"/>
</dbReference>
<name>A0A928YQI3_9SPHI</name>
<evidence type="ECO:0000313" key="1">
    <source>
        <dbReference type="EMBL" id="MBE8713607.1"/>
    </source>
</evidence>
<dbReference type="Pfam" id="PF07394">
    <property type="entry name" value="DUF1501"/>
    <property type="match status" value="1"/>
</dbReference>
<dbReference type="InterPro" id="IPR010869">
    <property type="entry name" value="DUF1501"/>
</dbReference>
<dbReference type="EMBL" id="PRDK01000004">
    <property type="protein sequence ID" value="MBE8713607.1"/>
    <property type="molecule type" value="Genomic_DNA"/>
</dbReference>
<reference evidence="1" key="1">
    <citation type="submission" date="2018-02" db="EMBL/GenBank/DDBJ databases">
        <authorList>
            <person name="Vasarhelyi B.M."/>
            <person name="Deshmukh S."/>
            <person name="Balint B."/>
            <person name="Kukolya J."/>
        </authorList>
    </citation>
    <scope>NUCLEOTIDE SEQUENCE</scope>
    <source>
        <strain evidence="1">KB22</strain>
    </source>
</reference>
<sequence length="421" mass="46398">MVSRRAFLKSSCIGLFGINLIGGIPSFLAEAVAQEKLRALYSKKKVLVCIFQRGAMDGLMAVTPFEDTFLQTARPDLFISPVKNANSVSSIDLDGRFGLHPSMKSFERYFRDNRLAIVHGIGSPNTTRSHFDAQDYMESGTPFSKNTSSGWLNRAVGLSGHDAITPFSAVSMTSALPRSLYGEHEALAIQDLKNFKLQNSGIALNQTGKSFEELYDQTSNDLLKETGKDSFEAMKLLQSDLIKNYKPANQVEYPNSNLGKSLKQIAQLIKLDIGLEVAFTESTGWDTHYNQGASTGIFARNVEDLSKSMISFWEDLEAYQDHVVVMTMTEFGRTVHQNGTKGTDHGRASCNFILGNAVDGGKVHGDVPVLAKENLEDGRDLPVTTDFRSVFSNVAQEHLGISSKSELFPDFNGLESRIIRV</sequence>
<organism evidence="1 2">
    <name type="scientific">Sphingobacterium hungaricum</name>
    <dbReference type="NCBI Taxonomy" id="2082723"/>
    <lineage>
        <taxon>Bacteria</taxon>
        <taxon>Pseudomonadati</taxon>
        <taxon>Bacteroidota</taxon>
        <taxon>Sphingobacteriia</taxon>
        <taxon>Sphingobacteriales</taxon>
        <taxon>Sphingobacteriaceae</taxon>
        <taxon>Sphingobacterium</taxon>
    </lineage>
</organism>